<accession>T1HEJ5</accession>
<reference evidence="5" key="1">
    <citation type="submission" date="2015-05" db="UniProtKB">
        <authorList>
            <consortium name="EnsemblMetazoa"/>
        </authorList>
    </citation>
    <scope>IDENTIFICATION</scope>
</reference>
<dbReference type="InterPro" id="IPR045298">
    <property type="entry name" value="Complex1_LYR_LYRM7"/>
</dbReference>
<evidence type="ECO:0000256" key="4">
    <source>
        <dbReference type="ARBA" id="ARBA00023186"/>
    </source>
</evidence>
<dbReference type="Proteomes" id="UP000015103">
    <property type="component" value="Unassembled WGS sequence"/>
</dbReference>
<dbReference type="EMBL" id="ACPB03010483">
    <property type="status" value="NOT_ANNOTATED_CDS"/>
    <property type="molecule type" value="Genomic_DNA"/>
</dbReference>
<dbReference type="GO" id="GO:0034551">
    <property type="term" value="P:mitochondrial respiratory chain complex III assembly"/>
    <property type="evidence" value="ECO:0007669"/>
    <property type="project" value="InterPro"/>
</dbReference>
<comment type="subcellular location">
    <subcellularLocation>
        <location evidence="1">Mitochondrion matrix</location>
    </subcellularLocation>
</comment>
<dbReference type="FunCoup" id="T1HEJ5">
    <property type="interactions" value="198"/>
</dbReference>
<dbReference type="EnsemblMetazoa" id="RPRC002467-RA">
    <property type="protein sequence ID" value="RPRC002467-PA"/>
    <property type="gene ID" value="RPRC002467"/>
</dbReference>
<keyword evidence="6" id="KW-1185">Reference proteome</keyword>
<proteinExistence type="inferred from homology"/>
<dbReference type="eggNOG" id="ENOG502S5FU">
    <property type="taxonomic scope" value="Eukaryota"/>
</dbReference>
<dbReference type="PANTHER" id="PTHR46749">
    <property type="entry name" value="COMPLEX III ASSEMBLY FACTOR LYRM7"/>
    <property type="match status" value="1"/>
</dbReference>
<dbReference type="GO" id="GO:0005759">
    <property type="term" value="C:mitochondrial matrix"/>
    <property type="evidence" value="ECO:0007669"/>
    <property type="project" value="UniProtKB-SubCell"/>
</dbReference>
<dbReference type="OMA" id="TRQYVFH"/>
<protein>
    <submittedName>
        <fullName evidence="5">Uncharacterized protein</fullName>
    </submittedName>
</protein>
<organism evidence="5 6">
    <name type="scientific">Rhodnius prolixus</name>
    <name type="common">Triatomid bug</name>
    <dbReference type="NCBI Taxonomy" id="13249"/>
    <lineage>
        <taxon>Eukaryota</taxon>
        <taxon>Metazoa</taxon>
        <taxon>Ecdysozoa</taxon>
        <taxon>Arthropoda</taxon>
        <taxon>Hexapoda</taxon>
        <taxon>Insecta</taxon>
        <taxon>Pterygota</taxon>
        <taxon>Neoptera</taxon>
        <taxon>Paraneoptera</taxon>
        <taxon>Hemiptera</taxon>
        <taxon>Heteroptera</taxon>
        <taxon>Panheteroptera</taxon>
        <taxon>Cimicomorpha</taxon>
        <taxon>Reduviidae</taxon>
        <taxon>Triatominae</taxon>
        <taxon>Rhodnius</taxon>
    </lineage>
</organism>
<dbReference type="STRING" id="13249.T1HEJ5"/>
<evidence type="ECO:0000256" key="3">
    <source>
        <dbReference type="ARBA" id="ARBA00023128"/>
    </source>
</evidence>
<keyword evidence="4" id="KW-0143">Chaperone</keyword>
<evidence type="ECO:0000256" key="1">
    <source>
        <dbReference type="ARBA" id="ARBA00004305"/>
    </source>
</evidence>
<keyword evidence="3" id="KW-0496">Mitochondrion</keyword>
<dbReference type="CDD" id="cd20267">
    <property type="entry name" value="Complex1_LYR_LYRM7"/>
    <property type="match status" value="1"/>
</dbReference>
<sequence length="124" mass="14374">MGDPLRREVLQAFKNLHRARKVVFNGDLKALTAAREKINEEFKKNKSTNDYKTIENLVLYANEVAKELRTTIVQAKETKAGTFELNITSDTERLDHFPFDPNVEIPRGAWKKRKNQPCCQENLK</sequence>
<comment type="similarity">
    <text evidence="2">Belongs to the complex I LYR family.</text>
</comment>
<evidence type="ECO:0000256" key="2">
    <source>
        <dbReference type="ARBA" id="ARBA00009508"/>
    </source>
</evidence>
<dbReference type="HOGENOM" id="CLU_147114_1_0_1"/>
<evidence type="ECO:0000313" key="6">
    <source>
        <dbReference type="Proteomes" id="UP000015103"/>
    </source>
</evidence>
<dbReference type="AlphaFoldDB" id="T1HEJ5"/>
<dbReference type="VEuPathDB" id="VectorBase:RPRC002467"/>
<dbReference type="PANTHER" id="PTHR46749:SF1">
    <property type="entry name" value="COMPLEX III ASSEMBLY FACTOR LYRM7"/>
    <property type="match status" value="1"/>
</dbReference>
<dbReference type="GO" id="GO:0044183">
    <property type="term" value="F:protein folding chaperone"/>
    <property type="evidence" value="ECO:0007669"/>
    <property type="project" value="TreeGrafter"/>
</dbReference>
<evidence type="ECO:0000313" key="5">
    <source>
        <dbReference type="EnsemblMetazoa" id="RPRC002467-PA"/>
    </source>
</evidence>
<name>T1HEJ5_RHOPR</name>
<dbReference type="InterPro" id="IPR050435">
    <property type="entry name" value="MZM1/LYRM7"/>
</dbReference>
<dbReference type="InParanoid" id="T1HEJ5"/>